<evidence type="ECO:0000256" key="1">
    <source>
        <dbReference type="SAM" id="MobiDB-lite"/>
    </source>
</evidence>
<dbReference type="Proteomes" id="UP000887566">
    <property type="component" value="Unplaced"/>
</dbReference>
<name>A0A914X505_9BILA</name>
<keyword evidence="2" id="KW-0472">Membrane</keyword>
<accession>A0A914X505</accession>
<protein>
    <submittedName>
        <fullName evidence="4">Uncharacterized protein</fullName>
    </submittedName>
</protein>
<feature type="compositionally biased region" description="Polar residues" evidence="1">
    <location>
        <begin position="154"/>
        <end position="174"/>
    </location>
</feature>
<keyword evidence="3" id="KW-1185">Reference proteome</keyword>
<reference evidence="4" key="1">
    <citation type="submission" date="2022-11" db="UniProtKB">
        <authorList>
            <consortium name="WormBaseParasite"/>
        </authorList>
    </citation>
    <scope>IDENTIFICATION</scope>
</reference>
<keyword evidence="2" id="KW-1133">Transmembrane helix</keyword>
<evidence type="ECO:0000256" key="2">
    <source>
        <dbReference type="SAM" id="Phobius"/>
    </source>
</evidence>
<proteinExistence type="predicted"/>
<feature type="transmembrane region" description="Helical" evidence="2">
    <location>
        <begin position="52"/>
        <end position="70"/>
    </location>
</feature>
<feature type="transmembrane region" description="Helical" evidence="2">
    <location>
        <begin position="76"/>
        <end position="100"/>
    </location>
</feature>
<dbReference type="WBParaSite" id="PSAMB.scaffold6378size9603.g28399.t1">
    <property type="protein sequence ID" value="PSAMB.scaffold6378size9603.g28399.t1"/>
    <property type="gene ID" value="PSAMB.scaffold6378size9603.g28399"/>
</dbReference>
<feature type="transmembrane region" description="Helical" evidence="2">
    <location>
        <begin position="121"/>
        <end position="144"/>
    </location>
</feature>
<sequence length="174" mass="19143">MALANEQKRVVSVDTVQMVIVAWALAWHAVTDMFLMFLIVVDAERQTDSHVIELRLALSIVGMIGVLIRHPPFMSIAVGSLLQAAMHNFFIIVGHSALLLKGGDFVTRAKLWETDWSIISDVLRLVCIALWTLALVLAAITVALKCDDVAPPSRKNNTMTNRKPLSVSVPTTDL</sequence>
<evidence type="ECO:0000313" key="4">
    <source>
        <dbReference type="WBParaSite" id="PSAMB.scaffold6378size9603.g28399.t1"/>
    </source>
</evidence>
<dbReference type="AlphaFoldDB" id="A0A914X505"/>
<feature type="region of interest" description="Disordered" evidence="1">
    <location>
        <begin position="153"/>
        <end position="174"/>
    </location>
</feature>
<evidence type="ECO:0000313" key="3">
    <source>
        <dbReference type="Proteomes" id="UP000887566"/>
    </source>
</evidence>
<keyword evidence="2" id="KW-0812">Transmembrane</keyword>
<organism evidence="3 4">
    <name type="scientific">Plectus sambesii</name>
    <dbReference type="NCBI Taxonomy" id="2011161"/>
    <lineage>
        <taxon>Eukaryota</taxon>
        <taxon>Metazoa</taxon>
        <taxon>Ecdysozoa</taxon>
        <taxon>Nematoda</taxon>
        <taxon>Chromadorea</taxon>
        <taxon>Plectida</taxon>
        <taxon>Plectina</taxon>
        <taxon>Plectoidea</taxon>
        <taxon>Plectidae</taxon>
        <taxon>Plectus</taxon>
    </lineage>
</organism>
<feature type="transmembrane region" description="Helical" evidence="2">
    <location>
        <begin position="20"/>
        <end position="40"/>
    </location>
</feature>